<evidence type="ECO:0000256" key="8">
    <source>
        <dbReference type="ARBA" id="ARBA00033209"/>
    </source>
</evidence>
<dbReference type="Gene3D" id="3.40.50.1000">
    <property type="entry name" value="HAD superfamily/HAD-like"/>
    <property type="match status" value="1"/>
</dbReference>
<dbReference type="Proteomes" id="UP000596063">
    <property type="component" value="Chromosome"/>
</dbReference>
<comment type="similarity">
    <text evidence="2">Belongs to the HAD-like hydrolase superfamily. SerB family.</text>
</comment>
<reference evidence="11 12" key="1">
    <citation type="submission" date="2020-12" db="EMBL/GenBank/DDBJ databases">
        <authorList>
            <person name="Shan Y."/>
        </authorList>
    </citation>
    <scope>NUCLEOTIDE SEQUENCE [LARGE SCALE GENOMIC DNA]</scope>
    <source>
        <strain evidence="12">csc3.9</strain>
    </source>
</reference>
<dbReference type="NCBIfam" id="TIGR01488">
    <property type="entry name" value="HAD-SF-IB"/>
    <property type="match status" value="1"/>
</dbReference>
<name>A0A7T4UPU4_9GAMM</name>
<dbReference type="PANTHER" id="PTHR43344:SF13">
    <property type="entry name" value="PHOSPHATASE RV3661-RELATED"/>
    <property type="match status" value="1"/>
</dbReference>
<keyword evidence="12" id="KW-1185">Reference proteome</keyword>
<evidence type="ECO:0000256" key="2">
    <source>
        <dbReference type="ARBA" id="ARBA00009184"/>
    </source>
</evidence>
<evidence type="ECO:0000256" key="4">
    <source>
        <dbReference type="ARBA" id="ARBA00021697"/>
    </source>
</evidence>
<evidence type="ECO:0000256" key="1">
    <source>
        <dbReference type="ARBA" id="ARBA00004970"/>
    </source>
</evidence>
<evidence type="ECO:0000256" key="10">
    <source>
        <dbReference type="ARBA" id="ARBA00053547"/>
    </source>
</evidence>
<dbReference type="FunFam" id="3.40.50.1000:FF:000025">
    <property type="entry name" value="HAD hydrolase, family IB"/>
    <property type="match status" value="1"/>
</dbReference>
<evidence type="ECO:0000256" key="7">
    <source>
        <dbReference type="ARBA" id="ARBA00022842"/>
    </source>
</evidence>
<dbReference type="NCBIfam" id="TIGR01490">
    <property type="entry name" value="HAD-SF-IB-hyp1"/>
    <property type="match status" value="1"/>
</dbReference>
<evidence type="ECO:0000256" key="5">
    <source>
        <dbReference type="ARBA" id="ARBA00022723"/>
    </source>
</evidence>
<proteinExistence type="inferred from homology"/>
<dbReference type="SUPFAM" id="SSF56784">
    <property type="entry name" value="HAD-like"/>
    <property type="match status" value="1"/>
</dbReference>
<protein>
    <recommendedName>
        <fullName evidence="4">Histidinol-phosphatase</fullName>
        <ecNumber evidence="3">3.1.3.15</ecNumber>
    </recommendedName>
    <alternativeName>
        <fullName evidence="8">Histidinol-phosphate phosphatase</fullName>
    </alternativeName>
</protein>
<dbReference type="InterPro" id="IPR050582">
    <property type="entry name" value="HAD-like_SerB"/>
</dbReference>
<evidence type="ECO:0000256" key="9">
    <source>
        <dbReference type="ARBA" id="ARBA00052092"/>
    </source>
</evidence>
<keyword evidence="5" id="KW-0479">Metal-binding</keyword>
<dbReference type="EC" id="3.1.3.15" evidence="3"/>
<gene>
    <name evidence="11" type="ORF">I6N98_17165</name>
</gene>
<dbReference type="AlphaFoldDB" id="A0A7T4UPU4"/>
<comment type="function">
    <text evidence="10">Catalyzes the dephosphorylation of histidinol-phosphate to histidinol, the direct precursor of histidine.</text>
</comment>
<accession>A0A7T4UPU4</accession>
<dbReference type="PANTHER" id="PTHR43344">
    <property type="entry name" value="PHOSPHOSERINE PHOSPHATASE"/>
    <property type="match status" value="1"/>
</dbReference>
<comment type="pathway">
    <text evidence="1">Amino-acid biosynthesis; L-histidine biosynthesis; L-histidine from 5-phospho-alpha-D-ribose 1-diphosphate: step 8/9.</text>
</comment>
<evidence type="ECO:0000313" key="12">
    <source>
        <dbReference type="Proteomes" id="UP000596063"/>
    </source>
</evidence>
<dbReference type="GO" id="GO:0046872">
    <property type="term" value="F:metal ion binding"/>
    <property type="evidence" value="ECO:0007669"/>
    <property type="project" value="UniProtKB-KW"/>
</dbReference>
<comment type="catalytic activity">
    <reaction evidence="9">
        <text>L-histidinol phosphate + H2O = L-histidinol + phosphate</text>
        <dbReference type="Rhea" id="RHEA:14465"/>
        <dbReference type="ChEBI" id="CHEBI:15377"/>
        <dbReference type="ChEBI" id="CHEBI:43474"/>
        <dbReference type="ChEBI" id="CHEBI:57699"/>
        <dbReference type="ChEBI" id="CHEBI:57980"/>
        <dbReference type="EC" id="3.1.3.15"/>
    </reaction>
    <physiologicalReaction direction="left-to-right" evidence="9">
        <dbReference type="Rhea" id="RHEA:14466"/>
    </physiologicalReaction>
</comment>
<evidence type="ECO:0000256" key="3">
    <source>
        <dbReference type="ARBA" id="ARBA00013085"/>
    </source>
</evidence>
<dbReference type="GO" id="GO:0004401">
    <property type="term" value="F:histidinol-phosphatase activity"/>
    <property type="evidence" value="ECO:0007669"/>
    <property type="project" value="UniProtKB-EC"/>
</dbReference>
<keyword evidence="7" id="KW-0460">Magnesium</keyword>
<dbReference type="InterPro" id="IPR023214">
    <property type="entry name" value="HAD_sf"/>
</dbReference>
<dbReference type="InterPro" id="IPR006385">
    <property type="entry name" value="HAD_hydro_SerB1"/>
</dbReference>
<keyword evidence="6 11" id="KW-0378">Hydrolase</keyword>
<dbReference type="InterPro" id="IPR036412">
    <property type="entry name" value="HAD-like_sf"/>
</dbReference>
<organism evidence="11 12">
    <name type="scientific">Spongiibacter nanhainus</name>
    <dbReference type="NCBI Taxonomy" id="2794344"/>
    <lineage>
        <taxon>Bacteria</taxon>
        <taxon>Pseudomonadati</taxon>
        <taxon>Pseudomonadota</taxon>
        <taxon>Gammaproteobacteria</taxon>
        <taxon>Cellvibrionales</taxon>
        <taxon>Spongiibacteraceae</taxon>
        <taxon>Spongiibacter</taxon>
    </lineage>
</organism>
<evidence type="ECO:0000313" key="11">
    <source>
        <dbReference type="EMBL" id="QQD18048.1"/>
    </source>
</evidence>
<sequence length="233" mass="25919">MPARLSPITHYWGHAVTLAIFDLDNTLLGGDSDYAWGEFAVKKGLVSADEYRAQNDEFYRQYQQGGLDIDAYLRFALAPLAGRRPEQLAALHREFMADYIAPLRLPKAEALIEQHRAAGDTLLIITATNRFITGPIADSLGIDNLLASDAEMVDGHYTGVPSGTPCFQEGKIERLKVWLQESGETLPGAYFYSDSHNDLPLLKWVDKPVAVDPDDTLRHHAEQAGWPILSLRD</sequence>
<dbReference type="EMBL" id="CP066167">
    <property type="protein sequence ID" value="QQD18048.1"/>
    <property type="molecule type" value="Genomic_DNA"/>
</dbReference>
<dbReference type="CDD" id="cd02612">
    <property type="entry name" value="HAD_PGPPase"/>
    <property type="match status" value="1"/>
</dbReference>
<dbReference type="KEGG" id="snan:I6N98_17165"/>
<evidence type="ECO:0000256" key="6">
    <source>
        <dbReference type="ARBA" id="ARBA00022801"/>
    </source>
</evidence>
<dbReference type="Pfam" id="PF12710">
    <property type="entry name" value="HAD"/>
    <property type="match status" value="1"/>
</dbReference>
<dbReference type="Gene3D" id="1.20.1440.100">
    <property type="entry name" value="SG protein - dephosphorylation function"/>
    <property type="match status" value="1"/>
</dbReference>